<evidence type="ECO:0000256" key="5">
    <source>
        <dbReference type="ARBA" id="ARBA00022968"/>
    </source>
</evidence>
<dbReference type="Gene3D" id="3.90.550.10">
    <property type="entry name" value="Spore Coat Polysaccharide Biosynthesis Protein SpsA, Chain A"/>
    <property type="match status" value="1"/>
</dbReference>
<evidence type="ECO:0000313" key="8">
    <source>
        <dbReference type="Proteomes" id="UP000790833"/>
    </source>
</evidence>
<dbReference type="GeneID" id="66117986"/>
<dbReference type="OrthoDB" id="439943at2759"/>
<organism evidence="7 8">
    <name type="scientific">Scheffersomyces spartinae</name>
    <dbReference type="NCBI Taxonomy" id="45513"/>
    <lineage>
        <taxon>Eukaryota</taxon>
        <taxon>Fungi</taxon>
        <taxon>Dikarya</taxon>
        <taxon>Ascomycota</taxon>
        <taxon>Saccharomycotina</taxon>
        <taxon>Pichiomycetes</taxon>
        <taxon>Debaryomycetaceae</taxon>
        <taxon>Scheffersomyces</taxon>
    </lineage>
</organism>
<evidence type="ECO:0000256" key="3">
    <source>
        <dbReference type="ARBA" id="ARBA00022676"/>
    </source>
</evidence>
<comment type="similarity">
    <text evidence="2">Belongs to the glycosyltransferase 15 family.</text>
</comment>
<accession>A0A9P8AJ26</accession>
<name>A0A9P8AJ26_9ASCO</name>
<reference evidence="7" key="1">
    <citation type="submission" date="2021-03" db="EMBL/GenBank/DDBJ databases">
        <authorList>
            <person name="Palmer J.M."/>
        </authorList>
    </citation>
    <scope>NUCLEOTIDE SEQUENCE</scope>
    <source>
        <strain evidence="7">ARV_011</strain>
    </source>
</reference>
<dbReference type="GO" id="GO:0000032">
    <property type="term" value="P:cell wall mannoprotein biosynthetic process"/>
    <property type="evidence" value="ECO:0007669"/>
    <property type="project" value="TreeGrafter"/>
</dbReference>
<comment type="caution">
    <text evidence="7">The sequence shown here is derived from an EMBL/GenBank/DDBJ whole genome shotgun (WGS) entry which is preliminary data.</text>
</comment>
<dbReference type="AlphaFoldDB" id="A0A9P8AJ26"/>
<sequence length="545" mass="63892">MLIAKRSPTFRYNRSRLLFWAVTVGLLILTLIVFVFGGNVTDQSASDFTLFIDPSLPTPNSKQVYPPGAKITDKYISSKKDSPFQIGCLVPQPGDERADAVLVVLARNSELKDVINSMSSLERHFNQWYNYPWVFLNDEPFDEEFKKEVMKYTNSKVEFGQIPIEEWNFKKESVDPLIYEESINGQGDRKILYGNMESYHKMCRFFLGYFYKHELVKKHEWYWRVEPGVEFYCDITYDPFLEMESRGKKYAFTVFIGELYYTVPGLFKTTKQFIKERAIQVKDSWNLFNLHPKKMVGSSLDDFDDLDNMDYLSKRMQEKVKFDTLLEKQGKTDSDISPILLKDTFTWLHAKPKLYEDRFEQEEYNLCHFWSNFEIAKTSLFRSSLYEDYFQYLENAGGFYKERWGDAPVHLLAVGMLLDLKEIHYFRDIGYKHSTLIHCPKNAKGRQVPYEPALSYTPPSARFGEVFAKKIDKPEPNGVGCRCRCPTNGYTEMEESSCLATWVELTNDDYHEPKPINLDDLEKRIGRQIRRLHEAGKELHRINVA</sequence>
<dbReference type="PANTHER" id="PTHR31121:SF2">
    <property type="entry name" value="MANNOSYLTRANSFERASE KTR5-RELATED"/>
    <property type="match status" value="1"/>
</dbReference>
<dbReference type="EMBL" id="JAHMUF010000007">
    <property type="protein sequence ID" value="KAG7194399.1"/>
    <property type="molecule type" value="Genomic_DNA"/>
</dbReference>
<dbReference type="PANTHER" id="PTHR31121">
    <property type="entry name" value="ALPHA-1,2 MANNOSYLTRANSFERASE KTR1"/>
    <property type="match status" value="1"/>
</dbReference>
<dbReference type="GO" id="GO:0005794">
    <property type="term" value="C:Golgi apparatus"/>
    <property type="evidence" value="ECO:0007669"/>
    <property type="project" value="TreeGrafter"/>
</dbReference>
<dbReference type="InterPro" id="IPR002685">
    <property type="entry name" value="Glyco_trans_15"/>
</dbReference>
<dbReference type="Pfam" id="PF01793">
    <property type="entry name" value="Glyco_transf_15"/>
    <property type="match status" value="2"/>
</dbReference>
<dbReference type="GO" id="GO:0006487">
    <property type="term" value="P:protein N-linked glycosylation"/>
    <property type="evidence" value="ECO:0007669"/>
    <property type="project" value="TreeGrafter"/>
</dbReference>
<dbReference type="GO" id="GO:0000026">
    <property type="term" value="F:alpha-1,2-mannosyltransferase activity"/>
    <property type="evidence" value="ECO:0007669"/>
    <property type="project" value="TreeGrafter"/>
</dbReference>
<dbReference type="RefSeq" id="XP_043049946.1">
    <property type="nucleotide sequence ID" value="XM_043195280.1"/>
</dbReference>
<keyword evidence="8" id="KW-1185">Reference proteome</keyword>
<keyword evidence="5" id="KW-0812">Transmembrane</keyword>
<evidence type="ECO:0000256" key="2">
    <source>
        <dbReference type="ARBA" id="ARBA00007677"/>
    </source>
</evidence>
<dbReference type="GO" id="GO:0016020">
    <property type="term" value="C:membrane"/>
    <property type="evidence" value="ECO:0007669"/>
    <property type="project" value="UniProtKB-SubCell"/>
</dbReference>
<feature type="active site" description="Nucleophile" evidence="6">
    <location>
        <position position="374"/>
    </location>
</feature>
<keyword evidence="4" id="KW-0808">Transferase</keyword>
<dbReference type="Proteomes" id="UP000790833">
    <property type="component" value="Unassembled WGS sequence"/>
</dbReference>
<dbReference type="SUPFAM" id="SSF53448">
    <property type="entry name" value="Nucleotide-diphospho-sugar transferases"/>
    <property type="match status" value="1"/>
</dbReference>
<keyword evidence="3" id="KW-0328">Glycosyltransferase</keyword>
<gene>
    <name evidence="7" type="primary">KTR5</name>
    <name evidence="7" type="ORF">KQ657_004612</name>
</gene>
<dbReference type="InterPro" id="IPR029044">
    <property type="entry name" value="Nucleotide-diphossugar_trans"/>
</dbReference>
<evidence type="ECO:0000256" key="4">
    <source>
        <dbReference type="ARBA" id="ARBA00022679"/>
    </source>
</evidence>
<evidence type="ECO:0000256" key="6">
    <source>
        <dbReference type="PIRSR" id="PIRSR018153-1"/>
    </source>
</evidence>
<evidence type="ECO:0000313" key="7">
    <source>
        <dbReference type="EMBL" id="KAG7194399.1"/>
    </source>
</evidence>
<proteinExistence type="inferred from homology"/>
<comment type="subcellular location">
    <subcellularLocation>
        <location evidence="1">Membrane</location>
        <topology evidence="1">Single-pass type II membrane protein</topology>
    </subcellularLocation>
</comment>
<keyword evidence="5" id="KW-0735">Signal-anchor</keyword>
<protein>
    <submittedName>
        <fullName evidence="7">Alpha-1,2-mannosyltransferase (Kre5)</fullName>
    </submittedName>
</protein>
<dbReference type="PIRSF" id="PIRSF018153">
    <property type="entry name" value="Glyco_trans_15"/>
    <property type="match status" value="1"/>
</dbReference>
<evidence type="ECO:0000256" key="1">
    <source>
        <dbReference type="ARBA" id="ARBA00004606"/>
    </source>
</evidence>